<evidence type="ECO:0000259" key="2">
    <source>
        <dbReference type="Pfam" id="PF14833"/>
    </source>
</evidence>
<dbReference type="InterPro" id="IPR008927">
    <property type="entry name" value="6-PGluconate_DH-like_C_sf"/>
</dbReference>
<dbReference type="SUPFAM" id="SSF51735">
    <property type="entry name" value="NAD(P)-binding Rossmann-fold domains"/>
    <property type="match status" value="1"/>
</dbReference>
<dbReference type="Gene3D" id="3.40.50.1000">
    <property type="entry name" value="HAD superfamily/HAD-like"/>
    <property type="match status" value="1"/>
</dbReference>
<dbReference type="AlphaFoldDB" id="A0A395WE70"/>
<dbReference type="SFLD" id="SFLDS00003">
    <property type="entry name" value="Haloacid_Dehalogenase"/>
    <property type="match status" value="1"/>
</dbReference>
<dbReference type="Gene3D" id="1.10.1040.10">
    <property type="entry name" value="N-(1-d-carboxylethyl)-l-norvaline Dehydrogenase, domain 2"/>
    <property type="match status" value="1"/>
</dbReference>
<dbReference type="InterPro" id="IPR029154">
    <property type="entry name" value="HIBADH-like_NADP-bd"/>
</dbReference>
<keyword evidence="3" id="KW-0378">Hydrolase</keyword>
<evidence type="ECO:0000259" key="1">
    <source>
        <dbReference type="Pfam" id="PF03446"/>
    </source>
</evidence>
<dbReference type="PANTHER" id="PTHR43060:SF15">
    <property type="entry name" value="3-HYDROXYISOBUTYRATE DEHYDROGENASE-LIKE 1, MITOCHONDRIAL-RELATED"/>
    <property type="match status" value="1"/>
</dbReference>
<feature type="domain" description="6-phosphogluconate dehydrogenase NADP-binding" evidence="1">
    <location>
        <begin position="3"/>
        <end position="159"/>
    </location>
</feature>
<dbReference type="Gene3D" id="3.40.50.720">
    <property type="entry name" value="NAD(P)-binding Rossmann-like Domain"/>
    <property type="match status" value="1"/>
</dbReference>
<dbReference type="Pfam" id="PF03446">
    <property type="entry name" value="NAD_binding_2"/>
    <property type="match status" value="1"/>
</dbReference>
<comment type="caution">
    <text evidence="3">The sequence shown here is derived from an EMBL/GenBank/DDBJ whole genome shotgun (WGS) entry which is preliminary data.</text>
</comment>
<dbReference type="GO" id="GO:0051287">
    <property type="term" value="F:NAD binding"/>
    <property type="evidence" value="ECO:0007669"/>
    <property type="project" value="InterPro"/>
</dbReference>
<evidence type="ECO:0000313" key="4">
    <source>
        <dbReference type="Proteomes" id="UP000265489"/>
    </source>
</evidence>
<dbReference type="GeneID" id="66579093"/>
<feature type="domain" description="3-hydroxyisobutyrate dehydrogenase-like NAD-binding" evidence="2">
    <location>
        <begin position="162"/>
        <end position="246"/>
    </location>
</feature>
<dbReference type="InterPro" id="IPR036291">
    <property type="entry name" value="NAD(P)-bd_dom_sf"/>
</dbReference>
<dbReference type="InterPro" id="IPR023214">
    <property type="entry name" value="HAD_sf"/>
</dbReference>
<dbReference type="InterPro" id="IPR006115">
    <property type="entry name" value="6PGDH_NADP-bd"/>
</dbReference>
<dbReference type="Pfam" id="PF13419">
    <property type="entry name" value="HAD_2"/>
    <property type="match status" value="1"/>
</dbReference>
<dbReference type="SUPFAM" id="SSF48179">
    <property type="entry name" value="6-phosphogluconate dehydrogenase C-terminal domain-like"/>
    <property type="match status" value="1"/>
</dbReference>
<dbReference type="GO" id="GO:0016787">
    <property type="term" value="F:hydrolase activity"/>
    <property type="evidence" value="ECO:0007669"/>
    <property type="project" value="UniProtKB-KW"/>
</dbReference>
<name>A0A395WE70_9FIRM</name>
<dbReference type="CDD" id="cd07505">
    <property type="entry name" value="HAD_BPGM-like"/>
    <property type="match status" value="1"/>
</dbReference>
<dbReference type="InterPro" id="IPR041492">
    <property type="entry name" value="HAD_2"/>
</dbReference>
<dbReference type="RefSeq" id="WP_118324707.1">
    <property type="nucleotide sequence ID" value="NZ_QRYH01000004.1"/>
</dbReference>
<dbReference type="GO" id="GO:0050661">
    <property type="term" value="F:NADP binding"/>
    <property type="evidence" value="ECO:0007669"/>
    <property type="project" value="InterPro"/>
</dbReference>
<organism evidence="3 4">
    <name type="scientific">Holdemanella biformis</name>
    <dbReference type="NCBI Taxonomy" id="1735"/>
    <lineage>
        <taxon>Bacteria</taxon>
        <taxon>Bacillati</taxon>
        <taxon>Bacillota</taxon>
        <taxon>Erysipelotrichia</taxon>
        <taxon>Erysipelotrichales</taxon>
        <taxon>Erysipelotrichaceae</taxon>
        <taxon>Holdemanella</taxon>
    </lineage>
</organism>
<accession>A0A395WE70</accession>
<dbReference type="EMBL" id="QRYQ01000003">
    <property type="protein sequence ID" value="RGU93296.1"/>
    <property type="molecule type" value="Genomic_DNA"/>
</dbReference>
<dbReference type="SUPFAM" id="SSF56784">
    <property type="entry name" value="HAD-like"/>
    <property type="match status" value="1"/>
</dbReference>
<proteinExistence type="predicted"/>
<reference evidence="3 4" key="1">
    <citation type="submission" date="2018-08" db="EMBL/GenBank/DDBJ databases">
        <title>A genome reference for cultivated species of the human gut microbiota.</title>
        <authorList>
            <person name="Zou Y."/>
            <person name="Xue W."/>
            <person name="Luo G."/>
        </authorList>
    </citation>
    <scope>NUCLEOTIDE SEQUENCE [LARGE SCALE GENOMIC DNA]</scope>
    <source>
        <strain evidence="3 4">AF15-20</strain>
    </source>
</reference>
<gene>
    <name evidence="3" type="ORF">DWW32_02925</name>
</gene>
<dbReference type="SFLD" id="SFLDG01129">
    <property type="entry name" value="C1.5:_HAD__Beta-PGM__Phosphata"/>
    <property type="match status" value="1"/>
</dbReference>
<evidence type="ECO:0000313" key="3">
    <source>
        <dbReference type="EMBL" id="RGU93296.1"/>
    </source>
</evidence>
<dbReference type="InterPro" id="IPR023198">
    <property type="entry name" value="PGP-like_dom2"/>
</dbReference>
<dbReference type="PANTHER" id="PTHR43060">
    <property type="entry name" value="3-HYDROXYISOBUTYRATE DEHYDROGENASE-LIKE 1, MITOCHONDRIAL-RELATED"/>
    <property type="match status" value="1"/>
</dbReference>
<dbReference type="InterPro" id="IPR006439">
    <property type="entry name" value="HAD-SF_hydro_IA"/>
</dbReference>
<dbReference type="Proteomes" id="UP000265489">
    <property type="component" value="Unassembled WGS sequence"/>
</dbReference>
<dbReference type="Gene3D" id="1.10.150.240">
    <property type="entry name" value="Putative phosphatase, domain 2"/>
    <property type="match status" value="1"/>
</dbReference>
<dbReference type="InterPro" id="IPR036412">
    <property type="entry name" value="HAD-like_sf"/>
</dbReference>
<sequence>MRKIGWIGAGIMGQPMVIHLLNKGYEVHVYARHPERVKQAKNAGAILEESIVSLTSNVDVICTMVGFPSDVKEVYDVIFSCIETGKTCIDFTTSSPKLAKELYTKGKELGVHVLDAPVTGGDTGAKNGTLTVLVGADKEDFETNKEIFEAFGTQIEYCGKAGCGQHVKMANQIMIANTLQGICEAMSYLNCKDVDESFVYRFLRNGAAGSKQLEFQGKKMLENDYAPGFYVKHFVKDLKIAVQEANFPLYGVNRVIKEYVDLMDRGMSDLGTQCLIEYFRKPQIKAVIFDMDGLMFNTEKMFKDEFKEKAKELGVSCPDSFPEPLIGCDSRKVAEFEMMYPGVTRVMEEIQEERADYFFTYFKEPGSANMVGLQNLIEYIEENKIPYAVASSSHPQDIKKFLSHAGFVLSPNVIVSSKEGYKSKPAPDVFLAAAKRLDVKPENCLVLEDSKHGIMAAANAKMHSIFIQDQIAPDDEMKEYIQESCTDLNGVIDYLKRCK</sequence>
<dbReference type="Pfam" id="PF14833">
    <property type="entry name" value="NAD_binding_11"/>
    <property type="match status" value="1"/>
</dbReference>
<protein>
    <submittedName>
        <fullName evidence="3">HAD family hydrolase</fullName>
    </submittedName>
</protein>
<dbReference type="NCBIfam" id="TIGR01509">
    <property type="entry name" value="HAD-SF-IA-v3"/>
    <property type="match status" value="1"/>
</dbReference>
<dbReference type="InterPro" id="IPR013328">
    <property type="entry name" value="6PGD_dom2"/>
</dbReference>